<dbReference type="InterPro" id="IPR037379">
    <property type="entry name" value="WDR74/Nsa1"/>
</dbReference>
<dbReference type="GO" id="GO:0005730">
    <property type="term" value="C:nucleolus"/>
    <property type="evidence" value="ECO:0007669"/>
    <property type="project" value="UniProtKB-SubCell"/>
</dbReference>
<comment type="subcellular location">
    <subcellularLocation>
        <location evidence="2">Nucleus</location>
        <location evidence="2">Nucleolus</location>
    </subcellularLocation>
</comment>
<reference evidence="8 9" key="1">
    <citation type="submission" date="2016-01" db="EMBL/GenBank/DDBJ databases">
        <title>Genome sequence of the yeast Holleya sinecauda.</title>
        <authorList>
            <person name="Dietrich F.S."/>
        </authorList>
    </citation>
    <scope>NUCLEOTIDE SEQUENCE [LARGE SCALE GENOMIC DNA]</scope>
    <source>
        <strain evidence="8 9">ATCC 58844</strain>
    </source>
</reference>
<dbReference type="PANTHER" id="PTHR16038">
    <property type="entry name" value="NOP SEVEN ASSOCIATED PROTEIN 1"/>
    <property type="match status" value="1"/>
</dbReference>
<proteinExistence type="inferred from homology"/>
<dbReference type="AlphaFoldDB" id="A0A109UZM5"/>
<dbReference type="Gene3D" id="2.130.10.10">
    <property type="entry name" value="YVTN repeat-like/Quinoprotein amine dehydrogenase"/>
    <property type="match status" value="1"/>
</dbReference>
<evidence type="ECO:0000313" key="8">
    <source>
        <dbReference type="EMBL" id="AMD21298.1"/>
    </source>
</evidence>
<dbReference type="InterPro" id="IPR036322">
    <property type="entry name" value="WD40_repeat_dom_sf"/>
</dbReference>
<dbReference type="GeneID" id="28724581"/>
<dbReference type="Proteomes" id="UP000243052">
    <property type="component" value="Chromosome v"/>
</dbReference>
<comment type="subunit">
    <text evidence="4">Component of the pre-66S ribosomal particle.</text>
</comment>
<dbReference type="CDD" id="cd22858">
    <property type="entry name" value="Nsa1"/>
    <property type="match status" value="1"/>
</dbReference>
<evidence type="ECO:0000256" key="7">
    <source>
        <dbReference type="SAM" id="MobiDB-lite"/>
    </source>
</evidence>
<gene>
    <name evidence="8" type="ORF">AW171_hschr53242</name>
</gene>
<evidence type="ECO:0000256" key="4">
    <source>
        <dbReference type="ARBA" id="ARBA00011187"/>
    </source>
</evidence>
<dbReference type="GO" id="GO:0030687">
    <property type="term" value="C:preribosome, large subunit precursor"/>
    <property type="evidence" value="ECO:0007669"/>
    <property type="project" value="TreeGrafter"/>
</dbReference>
<evidence type="ECO:0000256" key="2">
    <source>
        <dbReference type="ARBA" id="ARBA00004604"/>
    </source>
</evidence>
<evidence type="ECO:0000256" key="3">
    <source>
        <dbReference type="ARBA" id="ARBA00007861"/>
    </source>
</evidence>
<keyword evidence="9" id="KW-1185">Reference proteome</keyword>
<dbReference type="PANTHER" id="PTHR16038:SF4">
    <property type="entry name" value="WD REPEAT-CONTAINING PROTEIN 74"/>
    <property type="match status" value="1"/>
</dbReference>
<feature type="compositionally biased region" description="Basic and acidic residues" evidence="7">
    <location>
        <begin position="388"/>
        <end position="397"/>
    </location>
</feature>
<protein>
    <recommendedName>
        <fullName evidence="5">Ribosome biogenesis protein NSA1</fullName>
    </recommendedName>
</protein>
<comment type="similarity">
    <text evidence="3">Belongs to the NSA1 family.</text>
</comment>
<dbReference type="EMBL" id="CP014245">
    <property type="protein sequence ID" value="AMD21298.1"/>
    <property type="molecule type" value="Genomic_DNA"/>
</dbReference>
<dbReference type="InterPro" id="IPR015943">
    <property type="entry name" value="WD40/YVTN_repeat-like_dom_sf"/>
</dbReference>
<evidence type="ECO:0000256" key="5">
    <source>
        <dbReference type="ARBA" id="ARBA00014234"/>
    </source>
</evidence>
<comment type="function">
    <text evidence="1">Involved in the biogenesis of the 60S ribosomal subunit.</text>
</comment>
<keyword evidence="6" id="KW-0690">Ribosome biogenesis</keyword>
<sequence>MRLLIASEDSGCVKECIANRGTNTAVQTGLQPLHLQSHLAQGLLNHVQKILQVNHAQTLLGRANGNLELVKLEMSERELTEEDQPKFEVGNYEVQASLEGLFDAGKLCESSKNQTEVVDKFVELYALPGAESTYVAATKSGLLHFFTVHDGKLCATVTHELKGPVDFVQLYDLSSTMKEHIFAYGGEENQVKIVEVKRDLSHVTQIWACKNVPNDRLDLKVPIWPVALKFFGACEESNDSKLNLQFLTISRYAHLRFYQTNHGRKPVKSIDLLPKKESLVSLQLVGDLSPLGNAKSSKTDEFSIITTDTKTNVFQFSTSGQLLGKFGSSDITGFSSVAVAHKQRYLLQGGLDRYLRVFRLKDRELLMKVYTGGKITDVILLDEADIKLPSDPKDEKKHARQMRKKSEMDELEANDDIWLELDSKKKKRKV</sequence>
<dbReference type="SUPFAM" id="SSF50978">
    <property type="entry name" value="WD40 repeat-like"/>
    <property type="match status" value="1"/>
</dbReference>
<evidence type="ECO:0000256" key="1">
    <source>
        <dbReference type="ARBA" id="ARBA00002889"/>
    </source>
</evidence>
<name>A0A109UZM5_9SACH</name>
<evidence type="ECO:0000313" key="9">
    <source>
        <dbReference type="Proteomes" id="UP000243052"/>
    </source>
</evidence>
<dbReference type="RefSeq" id="XP_017988294.1">
    <property type="nucleotide sequence ID" value="XM_018132805.1"/>
</dbReference>
<dbReference type="GO" id="GO:0006364">
    <property type="term" value="P:rRNA processing"/>
    <property type="evidence" value="ECO:0007669"/>
    <property type="project" value="UniProtKB-KW"/>
</dbReference>
<dbReference type="GO" id="GO:0042273">
    <property type="term" value="P:ribosomal large subunit biogenesis"/>
    <property type="evidence" value="ECO:0007669"/>
    <property type="project" value="InterPro"/>
</dbReference>
<evidence type="ECO:0000256" key="6">
    <source>
        <dbReference type="ARBA" id="ARBA00022517"/>
    </source>
</evidence>
<dbReference type="STRING" id="45286.A0A109UZM5"/>
<feature type="region of interest" description="Disordered" evidence="7">
    <location>
        <begin position="388"/>
        <end position="410"/>
    </location>
</feature>
<organism evidence="8 9">
    <name type="scientific">Eremothecium sinecaudum</name>
    <dbReference type="NCBI Taxonomy" id="45286"/>
    <lineage>
        <taxon>Eukaryota</taxon>
        <taxon>Fungi</taxon>
        <taxon>Dikarya</taxon>
        <taxon>Ascomycota</taxon>
        <taxon>Saccharomycotina</taxon>
        <taxon>Saccharomycetes</taxon>
        <taxon>Saccharomycetales</taxon>
        <taxon>Saccharomycetaceae</taxon>
        <taxon>Eremothecium</taxon>
    </lineage>
</organism>
<dbReference type="OrthoDB" id="18388at2759"/>
<accession>A0A109UZM5</accession>